<evidence type="ECO:0000313" key="6">
    <source>
        <dbReference type="EMBL" id="KAF1951640.1"/>
    </source>
</evidence>
<dbReference type="GO" id="GO:0016846">
    <property type="term" value="F:carbon-sulfur lyase activity"/>
    <property type="evidence" value="ECO:0007669"/>
    <property type="project" value="InterPro"/>
</dbReference>
<dbReference type="EMBL" id="ML977016">
    <property type="protein sequence ID" value="KAF1951640.1"/>
    <property type="molecule type" value="Genomic_DNA"/>
</dbReference>
<proteinExistence type="inferred from homology"/>
<dbReference type="Pfam" id="PF04828">
    <property type="entry name" value="GFA"/>
    <property type="match status" value="2"/>
</dbReference>
<feature type="domain" description="CENP-V/GFA" evidence="5">
    <location>
        <begin position="7"/>
        <end position="126"/>
    </location>
</feature>
<keyword evidence="2" id="KW-0479">Metal-binding</keyword>
<dbReference type="SUPFAM" id="SSF51316">
    <property type="entry name" value="Mss4-like"/>
    <property type="match status" value="2"/>
</dbReference>
<evidence type="ECO:0000256" key="4">
    <source>
        <dbReference type="ARBA" id="ARBA00023239"/>
    </source>
</evidence>
<name>A0A6A5THJ2_9PLEO</name>
<accession>A0A6A5THJ2</accession>
<dbReference type="PANTHER" id="PTHR33337:SF30">
    <property type="entry name" value="DUF636 DOMAIN PROTEIN (AFU_ORTHOLOGUE AFUA_1G03180)"/>
    <property type="match status" value="1"/>
</dbReference>
<dbReference type="PANTHER" id="PTHR33337">
    <property type="entry name" value="GFA DOMAIN-CONTAINING PROTEIN"/>
    <property type="match status" value="1"/>
</dbReference>
<gene>
    <name evidence="6" type="ORF">CC80DRAFT_496020</name>
</gene>
<dbReference type="PROSITE" id="PS51891">
    <property type="entry name" value="CENP_V_GFA"/>
    <property type="match status" value="1"/>
</dbReference>
<dbReference type="AlphaFoldDB" id="A0A6A5THJ2"/>
<dbReference type="Proteomes" id="UP000800035">
    <property type="component" value="Unassembled WGS sequence"/>
</dbReference>
<dbReference type="GO" id="GO:0046872">
    <property type="term" value="F:metal ion binding"/>
    <property type="evidence" value="ECO:0007669"/>
    <property type="project" value="UniProtKB-KW"/>
</dbReference>
<evidence type="ECO:0000256" key="2">
    <source>
        <dbReference type="ARBA" id="ARBA00022723"/>
    </source>
</evidence>
<keyword evidence="7" id="KW-1185">Reference proteome</keyword>
<protein>
    <recommendedName>
        <fullName evidence="5">CENP-V/GFA domain-containing protein</fullName>
    </recommendedName>
</protein>
<keyword evidence="4" id="KW-0456">Lyase</keyword>
<comment type="similarity">
    <text evidence="1">Belongs to the Gfa family.</text>
</comment>
<evidence type="ECO:0000256" key="3">
    <source>
        <dbReference type="ARBA" id="ARBA00022833"/>
    </source>
</evidence>
<reference evidence="6" key="1">
    <citation type="journal article" date="2020" name="Stud. Mycol.">
        <title>101 Dothideomycetes genomes: a test case for predicting lifestyles and emergence of pathogens.</title>
        <authorList>
            <person name="Haridas S."/>
            <person name="Albert R."/>
            <person name="Binder M."/>
            <person name="Bloem J."/>
            <person name="Labutti K."/>
            <person name="Salamov A."/>
            <person name="Andreopoulos B."/>
            <person name="Baker S."/>
            <person name="Barry K."/>
            <person name="Bills G."/>
            <person name="Bluhm B."/>
            <person name="Cannon C."/>
            <person name="Castanera R."/>
            <person name="Culley D."/>
            <person name="Daum C."/>
            <person name="Ezra D."/>
            <person name="Gonzalez J."/>
            <person name="Henrissat B."/>
            <person name="Kuo A."/>
            <person name="Liang C."/>
            <person name="Lipzen A."/>
            <person name="Lutzoni F."/>
            <person name="Magnuson J."/>
            <person name="Mondo S."/>
            <person name="Nolan M."/>
            <person name="Ohm R."/>
            <person name="Pangilinan J."/>
            <person name="Park H.-J."/>
            <person name="Ramirez L."/>
            <person name="Alfaro M."/>
            <person name="Sun H."/>
            <person name="Tritt A."/>
            <person name="Yoshinaga Y."/>
            <person name="Zwiers L.-H."/>
            <person name="Turgeon B."/>
            <person name="Goodwin S."/>
            <person name="Spatafora J."/>
            <person name="Crous P."/>
            <person name="Grigoriev I."/>
        </authorList>
    </citation>
    <scope>NUCLEOTIDE SEQUENCE</scope>
    <source>
        <strain evidence="6">CBS 675.92</strain>
    </source>
</reference>
<evidence type="ECO:0000313" key="7">
    <source>
        <dbReference type="Proteomes" id="UP000800035"/>
    </source>
</evidence>
<sequence>MAETKSLTVSCLCGAATHTFTVPTSSLPIASHLCNCTTSRRISGTLLTSYINITHPTPSKPIPPKPDLSALTPYPSSGILTRYFCRTCGTHMYLEYAVDGHFEAATGTLRLDKEEGEGIEGVVEYQSCMWIEDTRDGGGSRFITHVGGKQLERYLQEPNFTSRVPLDWRVDTPPSTAKDTFQKGMRKTQATHATCHCAGVQFWITPPNEASKTASSPYSDLLIPYHLGPNASENPRNHPWWLGGSNRDRFLAGTCACTTCRRALGFDITFWAFVPAVNIFLDADCTLPFSHGEGQTREYWGSMSTFRSSSNVTRTFCRKCGANVFWDGDERPSIIDVSVGLLNADDGARAEHILTWWPGRVSFAEDAQNKRLIKGLEDGLKKWAVENNGKECVAVWEHLAKQ</sequence>
<dbReference type="Gene3D" id="3.90.1590.10">
    <property type="entry name" value="glutathione-dependent formaldehyde- activating enzyme (gfa)"/>
    <property type="match status" value="1"/>
</dbReference>
<dbReference type="OrthoDB" id="5422068at2759"/>
<keyword evidence="3" id="KW-0862">Zinc</keyword>
<dbReference type="InterPro" id="IPR006913">
    <property type="entry name" value="CENP-V/GFA"/>
</dbReference>
<evidence type="ECO:0000259" key="5">
    <source>
        <dbReference type="PROSITE" id="PS51891"/>
    </source>
</evidence>
<dbReference type="Gene3D" id="2.170.150.70">
    <property type="match status" value="1"/>
</dbReference>
<evidence type="ECO:0000256" key="1">
    <source>
        <dbReference type="ARBA" id="ARBA00005495"/>
    </source>
</evidence>
<dbReference type="InterPro" id="IPR011057">
    <property type="entry name" value="Mss4-like_sf"/>
</dbReference>
<organism evidence="6 7">
    <name type="scientific">Byssothecium circinans</name>
    <dbReference type="NCBI Taxonomy" id="147558"/>
    <lineage>
        <taxon>Eukaryota</taxon>
        <taxon>Fungi</taxon>
        <taxon>Dikarya</taxon>
        <taxon>Ascomycota</taxon>
        <taxon>Pezizomycotina</taxon>
        <taxon>Dothideomycetes</taxon>
        <taxon>Pleosporomycetidae</taxon>
        <taxon>Pleosporales</taxon>
        <taxon>Massarineae</taxon>
        <taxon>Massarinaceae</taxon>
        <taxon>Byssothecium</taxon>
    </lineage>
</organism>